<reference evidence="1 2" key="1">
    <citation type="submission" date="2016-08" db="EMBL/GenBank/DDBJ databases">
        <authorList>
            <person name="Seilhamer J.J."/>
        </authorList>
    </citation>
    <scope>NUCLEOTIDE SEQUENCE [LARGE SCALE GENOMIC DNA]</scope>
    <source>
        <strain evidence="1 2">BRTC-1</strain>
    </source>
</reference>
<gene>
    <name evidence="1" type="ORF">BFG52_07575</name>
</gene>
<accession>A0A1B2LZ62</accession>
<dbReference type="EMBL" id="CP016895">
    <property type="protein sequence ID" value="AOA58224.1"/>
    <property type="molecule type" value="Genomic_DNA"/>
</dbReference>
<proteinExistence type="predicted"/>
<dbReference type="STRING" id="1789224.BFG52_07575"/>
<dbReference type="KEGG" id="ala:BFG52_07575"/>
<name>A0A1B2LZ62_9GAMM</name>
<dbReference type="RefSeq" id="WP_067554232.1">
    <property type="nucleotide sequence ID" value="NZ_CP016895.1"/>
</dbReference>
<sequence>MILDRQLQLELLKKMESSYPNHYKFDEEYDFGTEEYCIAVANLYYLMQHGLVEHTSVNISRSLDDKGNRSFQFQTPTINQKGLDFLADDGGLSAILGVVTIKFEADQLKLLLESKIMATDLPPADKRKLIDGLRSLSAESIKHLTTKIVDLGWDNLETLIRIIQSSLS</sequence>
<dbReference type="AlphaFoldDB" id="A0A1B2LZ62"/>
<organism evidence="1 2">
    <name type="scientific">Acinetobacter larvae</name>
    <dbReference type="NCBI Taxonomy" id="1789224"/>
    <lineage>
        <taxon>Bacteria</taxon>
        <taxon>Pseudomonadati</taxon>
        <taxon>Pseudomonadota</taxon>
        <taxon>Gammaproteobacteria</taxon>
        <taxon>Moraxellales</taxon>
        <taxon>Moraxellaceae</taxon>
        <taxon>Acinetobacter</taxon>
    </lineage>
</organism>
<dbReference type="OrthoDB" id="7284604at2"/>
<evidence type="ECO:0000313" key="1">
    <source>
        <dbReference type="EMBL" id="AOA58224.1"/>
    </source>
</evidence>
<dbReference type="Proteomes" id="UP000093391">
    <property type="component" value="Chromosome"/>
</dbReference>
<evidence type="ECO:0000313" key="2">
    <source>
        <dbReference type="Proteomes" id="UP000093391"/>
    </source>
</evidence>
<keyword evidence="2" id="KW-1185">Reference proteome</keyword>
<protein>
    <submittedName>
        <fullName evidence="1">Uncharacterized protein</fullName>
    </submittedName>
</protein>